<dbReference type="EMBL" id="CADEAL010003634">
    <property type="protein sequence ID" value="CAB1445373.1"/>
    <property type="molecule type" value="Genomic_DNA"/>
</dbReference>
<proteinExistence type="inferred from homology"/>
<dbReference type="Proteomes" id="UP001153269">
    <property type="component" value="Unassembled WGS sequence"/>
</dbReference>
<dbReference type="AlphaFoldDB" id="A0A9N7VBE8"/>
<dbReference type="Pfam" id="PF03265">
    <property type="entry name" value="DNase_II"/>
    <property type="match status" value="1"/>
</dbReference>
<comment type="similarity">
    <text evidence="2">Belongs to the DNase II family.</text>
</comment>
<dbReference type="InterPro" id="IPR004947">
    <property type="entry name" value="DNase_II"/>
</dbReference>
<evidence type="ECO:0000256" key="4">
    <source>
        <dbReference type="ARBA" id="ARBA00022801"/>
    </source>
</evidence>
<sequence>MNDGGLSYLYMDESTNGWIPSKENINSNSGTLAHTLKPLLDFYDRKPSELKPAPASFGHSKGLQLQYIHAFSYDSSIPKTFPPDLRCVALRTCYPKTTPWFRLMTLTSVKGQ</sequence>
<evidence type="ECO:0000256" key="1">
    <source>
        <dbReference type="ARBA" id="ARBA00000447"/>
    </source>
</evidence>
<dbReference type="GO" id="GO:0004531">
    <property type="term" value="F:deoxyribonuclease II activity"/>
    <property type="evidence" value="ECO:0007669"/>
    <property type="project" value="UniProtKB-EC"/>
</dbReference>
<gene>
    <name evidence="5" type="ORF">PLEPLA_LOCUS33104</name>
</gene>
<evidence type="ECO:0000313" key="6">
    <source>
        <dbReference type="Proteomes" id="UP001153269"/>
    </source>
</evidence>
<name>A0A9N7VBE8_PLEPL</name>
<protein>
    <recommendedName>
        <fullName evidence="3">deoxyribonuclease II</fullName>
        <ecNumber evidence="3">3.1.22.1</ecNumber>
    </recommendedName>
</protein>
<evidence type="ECO:0000256" key="3">
    <source>
        <dbReference type="ARBA" id="ARBA00012036"/>
    </source>
</evidence>
<comment type="caution">
    <text evidence="5">The sequence shown here is derived from an EMBL/GenBank/DDBJ whole genome shotgun (WGS) entry which is preliminary data.</text>
</comment>
<organism evidence="5 6">
    <name type="scientific">Pleuronectes platessa</name>
    <name type="common">European plaice</name>
    <dbReference type="NCBI Taxonomy" id="8262"/>
    <lineage>
        <taxon>Eukaryota</taxon>
        <taxon>Metazoa</taxon>
        <taxon>Chordata</taxon>
        <taxon>Craniata</taxon>
        <taxon>Vertebrata</taxon>
        <taxon>Euteleostomi</taxon>
        <taxon>Actinopterygii</taxon>
        <taxon>Neopterygii</taxon>
        <taxon>Teleostei</taxon>
        <taxon>Neoteleostei</taxon>
        <taxon>Acanthomorphata</taxon>
        <taxon>Carangaria</taxon>
        <taxon>Pleuronectiformes</taxon>
        <taxon>Pleuronectoidei</taxon>
        <taxon>Pleuronectidae</taxon>
        <taxon>Pleuronectes</taxon>
    </lineage>
</organism>
<evidence type="ECO:0000313" key="5">
    <source>
        <dbReference type="EMBL" id="CAB1445373.1"/>
    </source>
</evidence>
<reference evidence="5" key="1">
    <citation type="submission" date="2020-03" db="EMBL/GenBank/DDBJ databases">
        <authorList>
            <person name="Weist P."/>
        </authorList>
    </citation>
    <scope>NUCLEOTIDE SEQUENCE</scope>
</reference>
<accession>A0A9N7VBE8</accession>
<comment type="catalytic activity">
    <reaction evidence="1">
        <text>Endonucleolytic cleavage to nucleoside 3'-phosphates and 3'-phosphooligonucleotide end-products.</text>
        <dbReference type="EC" id="3.1.22.1"/>
    </reaction>
</comment>
<dbReference type="EC" id="3.1.22.1" evidence="3"/>
<keyword evidence="6" id="KW-1185">Reference proteome</keyword>
<keyword evidence="4" id="KW-0378">Hydrolase</keyword>
<evidence type="ECO:0000256" key="2">
    <source>
        <dbReference type="ARBA" id="ARBA00007527"/>
    </source>
</evidence>
<feature type="non-terminal residue" evidence="5">
    <location>
        <position position="112"/>
    </location>
</feature>